<dbReference type="RefSeq" id="WP_263745804.1">
    <property type="nucleotide sequence ID" value="NZ_JAOWRF010000177.1"/>
</dbReference>
<gene>
    <name evidence="3" type="ORF">OGM63_12075</name>
</gene>
<dbReference type="InterPro" id="IPR051465">
    <property type="entry name" value="Cell_Envelope_Struct_Comp"/>
</dbReference>
<dbReference type="PANTHER" id="PTHR43308:SF1">
    <property type="entry name" value="OUTER MEMBRANE PROTEIN ALPHA"/>
    <property type="match status" value="1"/>
</dbReference>
<dbReference type="EMBL" id="JAOWRF010000177">
    <property type="protein sequence ID" value="MCV3214239.1"/>
    <property type="molecule type" value="Genomic_DNA"/>
</dbReference>
<dbReference type="Pfam" id="PF04966">
    <property type="entry name" value="OprB"/>
    <property type="match status" value="1"/>
</dbReference>
<comment type="caution">
    <text evidence="3">The sequence shown here is derived from an EMBL/GenBank/DDBJ whole genome shotgun (WGS) entry which is preliminary data.</text>
</comment>
<dbReference type="Pfam" id="PF00395">
    <property type="entry name" value="SLH"/>
    <property type="match status" value="1"/>
</dbReference>
<feature type="chain" id="PRO_5044985342" evidence="1">
    <location>
        <begin position="29"/>
        <end position="630"/>
    </location>
</feature>
<protein>
    <submittedName>
        <fullName evidence="3">Iron uptake porin</fullName>
    </submittedName>
</protein>
<dbReference type="InterPro" id="IPR001119">
    <property type="entry name" value="SLH_dom"/>
</dbReference>
<dbReference type="PANTHER" id="PTHR43308">
    <property type="entry name" value="OUTER MEMBRANE PROTEIN ALPHA-RELATED"/>
    <property type="match status" value="1"/>
</dbReference>
<sequence length="630" mass="68466">MFNFIALSLWIAPILLFTSVITAQTASANPVLEATPKVESDTQYIQLQTENNLVSETPIVPVKDILSEQNQQINEDPSTIEQVTSVSQLSDVQPKDWAFGALQSLVERYGCIAGYPNGTFRGNRAMTRYEFAAGLSACLDRVQELIATSTADIVKKEDLETLQRLQQEYADGLTELRGRVDPLEARIAVVESQQFSATTKLTGDAIFSVAGVNGYDRALNSDQLNEINNPNITAAQRNTARANAYGSSGSRLRDNAVFSDRVRLIFDSSFFGKDRLRILLKANNTIPFNSAVTGTNMTRLSYDTTVQQENTIDIGKIFYNFSVGDKLSLTVDAIGGSFFDNFNTINPLFTAATTGALSRFGRFSPIYRASNTGLAVGRGSGISGILKLNDIFTLSAGYLARNANDPGINRGLFDGSYGALTQLAIQPNKDATIALTYAHSYFSGVVNGVVSGDVNVSGSEGSLNAAAPFGNNIATSANHYGLQTSYRFNPKFVLSGWIGYTQATAEIASGTNPARNNVNRGDKADIWNWAVTLGFPDLGKKGNLAGIIFGQPPKVTSNDYGPNTFTPTATNRIVDRRTDSDTSYHLEALYRYQVSSNLSVTPGFLIIFNPEHNSNNDTIYEGVIRSTFRF</sequence>
<dbReference type="InterPro" id="IPR007049">
    <property type="entry name" value="Carb-sel_porin_OprB"/>
</dbReference>
<name>A0ABT3B061_9CYAN</name>
<keyword evidence="1" id="KW-0732">Signal</keyword>
<evidence type="ECO:0000256" key="1">
    <source>
        <dbReference type="RuleBase" id="RU363072"/>
    </source>
</evidence>
<dbReference type="NCBIfam" id="NF033921">
    <property type="entry name" value="por_somb"/>
    <property type="match status" value="1"/>
</dbReference>
<dbReference type="InterPro" id="IPR047684">
    <property type="entry name" value="Por_som-like"/>
</dbReference>
<organism evidence="3 4">
    <name type="scientific">Plectonema radiosum NIES-515</name>
    <dbReference type="NCBI Taxonomy" id="2986073"/>
    <lineage>
        <taxon>Bacteria</taxon>
        <taxon>Bacillati</taxon>
        <taxon>Cyanobacteriota</taxon>
        <taxon>Cyanophyceae</taxon>
        <taxon>Oscillatoriophycideae</taxon>
        <taxon>Oscillatoriales</taxon>
        <taxon>Microcoleaceae</taxon>
        <taxon>Plectonema</taxon>
    </lineage>
</organism>
<comment type="similarity">
    <text evidence="1">Belongs to the OprB family.</text>
</comment>
<feature type="signal peptide" evidence="1">
    <location>
        <begin position="1"/>
        <end position="28"/>
    </location>
</feature>
<feature type="domain" description="SLH" evidence="2">
    <location>
        <begin position="85"/>
        <end position="149"/>
    </location>
</feature>
<dbReference type="PROSITE" id="PS51272">
    <property type="entry name" value="SLH"/>
    <property type="match status" value="1"/>
</dbReference>
<proteinExistence type="inferred from homology"/>
<accession>A0ABT3B061</accession>
<reference evidence="3 4" key="1">
    <citation type="submission" date="2022-10" db="EMBL/GenBank/DDBJ databases">
        <title>Identification of biosynthetic pathway for the production of the potent trypsin inhibitor radiosumin.</title>
        <authorList>
            <person name="Fewer D.P."/>
            <person name="Delbaje E."/>
            <person name="Ouyang X."/>
            <person name="Agostino P.D."/>
            <person name="Wahlsten M."/>
            <person name="Jokela J."/>
            <person name="Permi P."/>
            <person name="Haapaniemi E."/>
            <person name="Koistinen H."/>
        </authorList>
    </citation>
    <scope>NUCLEOTIDE SEQUENCE [LARGE SCALE GENOMIC DNA]</scope>
    <source>
        <strain evidence="3 4">NIES-515</strain>
    </source>
</reference>
<dbReference type="Proteomes" id="UP001526143">
    <property type="component" value="Unassembled WGS sequence"/>
</dbReference>
<evidence type="ECO:0000259" key="2">
    <source>
        <dbReference type="PROSITE" id="PS51272"/>
    </source>
</evidence>
<keyword evidence="4" id="KW-1185">Reference proteome</keyword>
<evidence type="ECO:0000313" key="4">
    <source>
        <dbReference type="Proteomes" id="UP001526143"/>
    </source>
</evidence>
<evidence type="ECO:0000313" key="3">
    <source>
        <dbReference type="EMBL" id="MCV3214239.1"/>
    </source>
</evidence>